<feature type="chain" id="PRO_5045985492" evidence="4">
    <location>
        <begin position="30"/>
        <end position="386"/>
    </location>
</feature>
<evidence type="ECO:0000313" key="7">
    <source>
        <dbReference type="Proteomes" id="UP000019275"/>
    </source>
</evidence>
<dbReference type="InterPro" id="IPR013740">
    <property type="entry name" value="Redoxin"/>
</dbReference>
<evidence type="ECO:0000256" key="1">
    <source>
        <dbReference type="ARBA" id="ARBA00004196"/>
    </source>
</evidence>
<sequence>MSMHKKNFLFLIVTATTLCQLITAQSVKADEFMVSGTLKGIDVPYMFIDYTGENGDRVWDTLHIKKNKFSYTSKLTNTKRIAIWPFIARKRKEGDYSKQKRVEFLAKPGEHIIYKGSISKTFDAEPTGTSLSNDLNKYNALLKPVEEESAKISNKMNTYERGSAEYMAVYKELNKVGEKSIEIGKQFIKNNPTSEVSAYILSNLVGIKAIEDKEATILFNALDNKLSASPFYVIVKTRLEGSKATAPGSKVPELITTSTLDGKEFNLESLKGKYVLLDFWGTWCGPCVAEMPKVKEYKEKYKDELVIVAVNSGDTKEQIEKFITPKGYNWVQLLSKKRDQKADFVSKFNVNGFPTKFVIDPNGIILHRYVGNAEEAFVKLDKLLKK</sequence>
<keyword evidence="4" id="KW-0732">Signal</keyword>
<dbReference type="PANTHER" id="PTHR42852:SF17">
    <property type="entry name" value="THIOREDOXIN-LIKE PROTEIN HI_1115"/>
    <property type="match status" value="1"/>
</dbReference>
<evidence type="ECO:0000259" key="5">
    <source>
        <dbReference type="PROSITE" id="PS51352"/>
    </source>
</evidence>
<organism evidence="6 7">
    <name type="scientific">Cellulophaga geojensis KL-A</name>
    <dbReference type="NCBI Taxonomy" id="1328323"/>
    <lineage>
        <taxon>Bacteria</taxon>
        <taxon>Pseudomonadati</taxon>
        <taxon>Bacteroidota</taxon>
        <taxon>Flavobacteriia</taxon>
        <taxon>Flavobacteriales</taxon>
        <taxon>Flavobacteriaceae</taxon>
        <taxon>Cellulophaga</taxon>
    </lineage>
</organism>
<dbReference type="InterPro" id="IPR050553">
    <property type="entry name" value="Thioredoxin_ResA/DsbE_sf"/>
</dbReference>
<feature type="signal peptide" evidence="4">
    <location>
        <begin position="1"/>
        <end position="29"/>
    </location>
</feature>
<accession>A0ABN0RR40</accession>
<dbReference type="PANTHER" id="PTHR42852">
    <property type="entry name" value="THIOL:DISULFIDE INTERCHANGE PROTEIN DSBE"/>
    <property type="match status" value="1"/>
</dbReference>
<feature type="domain" description="Thioredoxin" evidence="5">
    <location>
        <begin position="245"/>
        <end position="386"/>
    </location>
</feature>
<dbReference type="Pfam" id="PF08534">
    <property type="entry name" value="Redoxin"/>
    <property type="match status" value="1"/>
</dbReference>
<dbReference type="InterPro" id="IPR013766">
    <property type="entry name" value="Thioredoxin_domain"/>
</dbReference>
<name>A0ABN0RR40_9FLAO</name>
<gene>
    <name evidence="6" type="ORF">KLA_05361</name>
</gene>
<dbReference type="EMBL" id="ARZX01000004">
    <property type="protein sequence ID" value="EWH14423.1"/>
    <property type="molecule type" value="Genomic_DNA"/>
</dbReference>
<keyword evidence="2" id="KW-0201">Cytochrome c-type biogenesis</keyword>
<dbReference type="InterPro" id="IPR017937">
    <property type="entry name" value="Thioredoxin_CS"/>
</dbReference>
<dbReference type="SUPFAM" id="SSF52833">
    <property type="entry name" value="Thioredoxin-like"/>
    <property type="match status" value="1"/>
</dbReference>
<dbReference type="InterPro" id="IPR036249">
    <property type="entry name" value="Thioredoxin-like_sf"/>
</dbReference>
<proteinExistence type="predicted"/>
<evidence type="ECO:0000313" key="6">
    <source>
        <dbReference type="EMBL" id="EWH14423.1"/>
    </source>
</evidence>
<evidence type="ECO:0000256" key="4">
    <source>
        <dbReference type="SAM" id="SignalP"/>
    </source>
</evidence>
<dbReference type="PROSITE" id="PS51352">
    <property type="entry name" value="THIOREDOXIN_2"/>
    <property type="match status" value="1"/>
</dbReference>
<comment type="caution">
    <text evidence="6">The sequence shown here is derived from an EMBL/GenBank/DDBJ whole genome shotgun (WGS) entry which is preliminary data.</text>
</comment>
<dbReference type="CDD" id="cd02966">
    <property type="entry name" value="TlpA_like_family"/>
    <property type="match status" value="1"/>
</dbReference>
<reference evidence="6 7" key="1">
    <citation type="journal article" date="2014" name="Genome Announc.">
        <title>Draft Genome Sequence of the Carrageenan-Degrading Bacterium Cellulophaga sp. Strain KL-A, Isolated from Decaying Marine Algae.</title>
        <authorList>
            <person name="Shan D."/>
            <person name="Ying J."/>
            <person name="Li X."/>
            <person name="Gao Z."/>
            <person name="Wei G."/>
            <person name="Shao Z."/>
        </authorList>
    </citation>
    <scope>NUCLEOTIDE SEQUENCE [LARGE SCALE GENOMIC DNA]</scope>
    <source>
        <strain evidence="6 7">KL-A</strain>
    </source>
</reference>
<dbReference type="Proteomes" id="UP000019275">
    <property type="component" value="Unassembled WGS sequence"/>
</dbReference>
<evidence type="ECO:0000256" key="2">
    <source>
        <dbReference type="ARBA" id="ARBA00022748"/>
    </source>
</evidence>
<comment type="subcellular location">
    <subcellularLocation>
        <location evidence="1">Cell envelope</location>
    </subcellularLocation>
</comment>
<keyword evidence="3" id="KW-0676">Redox-active center</keyword>
<evidence type="ECO:0000256" key="3">
    <source>
        <dbReference type="ARBA" id="ARBA00023284"/>
    </source>
</evidence>
<keyword evidence="7" id="KW-1185">Reference proteome</keyword>
<dbReference type="PROSITE" id="PS00194">
    <property type="entry name" value="THIOREDOXIN_1"/>
    <property type="match status" value="1"/>
</dbReference>
<dbReference type="Gene3D" id="3.40.30.10">
    <property type="entry name" value="Glutaredoxin"/>
    <property type="match status" value="1"/>
</dbReference>
<protein>
    <submittedName>
        <fullName evidence="6">Redoxin domain-containing protein</fullName>
    </submittedName>
</protein>